<dbReference type="InParanoid" id="Q5AV17"/>
<dbReference type="SUPFAM" id="SSF49265">
    <property type="entry name" value="Fibronectin type III"/>
    <property type="match status" value="1"/>
</dbReference>
<dbReference type="PROSITE" id="PS50853">
    <property type="entry name" value="FN3"/>
    <property type="match status" value="1"/>
</dbReference>
<feature type="signal peptide" evidence="1">
    <location>
        <begin position="1"/>
        <end position="21"/>
    </location>
</feature>
<dbReference type="GeneID" id="2869061"/>
<dbReference type="eggNOG" id="ENOG502SPMP">
    <property type="taxonomic scope" value="Eukaryota"/>
</dbReference>
<dbReference type="OMA" id="PRKLWHT"/>
<dbReference type="InterPro" id="IPR003961">
    <property type="entry name" value="FN3_dom"/>
</dbReference>
<evidence type="ECO:0000313" key="3">
    <source>
        <dbReference type="EMBL" id="CBF73407.1"/>
    </source>
</evidence>
<feature type="domain" description="Fibronectin type-III" evidence="2">
    <location>
        <begin position="365"/>
        <end position="451"/>
    </location>
</feature>
<dbReference type="PANTHER" id="PTHR35040:SF7">
    <property type="entry name" value="FIBRONECTIN TYPE-III DOMAIN-CONTAINING PROTEIN-RELATED"/>
    <property type="match status" value="1"/>
</dbReference>
<sequence>MSGQLWFRLTAIAVLTSYAVAKPIGHWNVQENASPNTKCLLEQGTELFETVDNSYIKRNPAASDFCSAGIGTEYQLGNVNSKAYVPGGSSTAANGQQIALASYIHPLADPAAWNRIIGYPSNIVSVLIANVLNGPDTTVNEAWADVINRASASGKRIIGYVRTGYLGQSQQRFETRLGSTEIADWVAQIEADVDLWYALYPGKIGGIFFDEALNICGSNNEYADLYRFLSDNTKRKYSNAFTVLNPGATIPQCFENSADTLMTFEQSFDVYINSYVPNPGWTPTDPRKLWHIIYGVPQAEAARVANLAHERGAGFIHITDDTLPNPYDTLPNEAYMSALMNAVQGGTLAIASPSPFDNNARAAFPLNALTVTDSDYSSVKLRWNISSRRRPYAYAVFCDGREVARLPGTMDHVTIGNISPGSRSSFTVRVIGENGIMTGNSPSVSAQTDSLPGDQAVTNIRATTLAGSTTISADFLVPHALMHVYLTDPDTNCIMPAWPINFNIDDFVCAHYMVENQVLYRYSGPEPAEGEVNYPWAWTAIGAAPATRNGYTWTWTLPVSTDMTDSSYFVVQSEGLGAADDWDHTQENTYDFVRWYTLK</sequence>
<accession>Q5AV17</accession>
<dbReference type="HOGENOM" id="CLU_041421_0_0_1"/>
<reference evidence="4" key="2">
    <citation type="journal article" date="2009" name="Fungal Genet. Biol.">
        <title>The 2008 update of the Aspergillus nidulans genome annotation: a community effort.</title>
        <authorList>
            <person name="Wortman J.R."/>
            <person name="Gilsenan J.M."/>
            <person name="Joardar V."/>
            <person name="Deegan J."/>
            <person name="Clutterbuck J."/>
            <person name="Andersen M.R."/>
            <person name="Archer D."/>
            <person name="Bencina M."/>
            <person name="Braus G."/>
            <person name="Coutinho P."/>
            <person name="von Dohren H."/>
            <person name="Doonan J."/>
            <person name="Driessen A.J."/>
            <person name="Durek P."/>
            <person name="Espeso E."/>
            <person name="Fekete E."/>
            <person name="Flipphi M."/>
            <person name="Estrada C.G."/>
            <person name="Geysens S."/>
            <person name="Goldman G."/>
            <person name="de Groot P.W."/>
            <person name="Hansen K."/>
            <person name="Harris S.D."/>
            <person name="Heinekamp T."/>
            <person name="Helmstaedt K."/>
            <person name="Henrissat B."/>
            <person name="Hofmann G."/>
            <person name="Homan T."/>
            <person name="Horio T."/>
            <person name="Horiuchi H."/>
            <person name="James S."/>
            <person name="Jones M."/>
            <person name="Karaffa L."/>
            <person name="Karanyi Z."/>
            <person name="Kato M."/>
            <person name="Keller N."/>
            <person name="Kelly D.E."/>
            <person name="Kiel J.A."/>
            <person name="Kim J.M."/>
            <person name="van der Klei I.J."/>
            <person name="Klis F.M."/>
            <person name="Kovalchuk A."/>
            <person name="Krasevec N."/>
            <person name="Kubicek C.P."/>
            <person name="Liu B."/>
            <person name="Maccabe A."/>
            <person name="Meyer V."/>
            <person name="Mirabito P."/>
            <person name="Miskei M."/>
            <person name="Mos M."/>
            <person name="Mullins J."/>
            <person name="Nelson D.R."/>
            <person name="Nielsen J."/>
            <person name="Oakley B.R."/>
            <person name="Osmani S.A."/>
            <person name="Pakula T."/>
            <person name="Paszewski A."/>
            <person name="Paulsen I."/>
            <person name="Pilsyk S."/>
            <person name="Pocsi I."/>
            <person name="Punt P.J."/>
            <person name="Ram A.F."/>
            <person name="Ren Q."/>
            <person name="Robellet X."/>
            <person name="Robson G."/>
            <person name="Seiboth B."/>
            <person name="van Solingen P."/>
            <person name="Specht T."/>
            <person name="Sun J."/>
            <person name="Taheri-Talesh N."/>
            <person name="Takeshita N."/>
            <person name="Ussery D."/>
            <person name="vanKuyk P.A."/>
            <person name="Visser H."/>
            <person name="van de Vondervoort P.J."/>
            <person name="de Vries R.P."/>
            <person name="Walton J."/>
            <person name="Xiang X."/>
            <person name="Xiong Y."/>
            <person name="Zeng A.P."/>
            <person name="Brandt B.W."/>
            <person name="Cornell M.J."/>
            <person name="van den Hondel C.A."/>
            <person name="Visser J."/>
            <person name="Oliver S.G."/>
            <person name="Turner G."/>
        </authorList>
    </citation>
    <scope>GENOME REANNOTATION</scope>
    <source>
        <strain evidence="4">FGSC A4 / ATCC 38163 / CBS 112.46 / NRRL 194 / M139</strain>
    </source>
</reference>
<dbReference type="PANTHER" id="PTHR35040">
    <property type="match status" value="1"/>
</dbReference>
<gene>
    <name evidence="3" type="ORF">ANIA_07863</name>
</gene>
<dbReference type="KEGG" id="ani:ANIA_07863"/>
<dbReference type="InterPro" id="IPR036116">
    <property type="entry name" value="FN3_sf"/>
</dbReference>
<protein>
    <recommendedName>
        <fullName evidence="2">Fibronectin type-III domain-containing protein</fullName>
    </recommendedName>
</protein>
<organism evidence="3 4">
    <name type="scientific">Emericella nidulans (strain FGSC A4 / ATCC 38163 / CBS 112.46 / NRRL 194 / M139)</name>
    <name type="common">Aspergillus nidulans</name>
    <dbReference type="NCBI Taxonomy" id="227321"/>
    <lineage>
        <taxon>Eukaryota</taxon>
        <taxon>Fungi</taxon>
        <taxon>Dikarya</taxon>
        <taxon>Ascomycota</taxon>
        <taxon>Pezizomycotina</taxon>
        <taxon>Eurotiomycetes</taxon>
        <taxon>Eurotiomycetidae</taxon>
        <taxon>Eurotiales</taxon>
        <taxon>Aspergillaceae</taxon>
        <taxon>Aspergillus</taxon>
        <taxon>Aspergillus subgen. Nidulantes</taxon>
    </lineage>
</organism>
<dbReference type="Proteomes" id="UP000000560">
    <property type="component" value="Chromosome II"/>
</dbReference>
<evidence type="ECO:0000313" key="4">
    <source>
        <dbReference type="Proteomes" id="UP000000560"/>
    </source>
</evidence>
<name>Q5AV17_EMENI</name>
<feature type="chain" id="PRO_5010317653" description="Fibronectin type-III domain-containing protein" evidence="1">
    <location>
        <begin position="22"/>
        <end position="599"/>
    </location>
</feature>
<dbReference type="RefSeq" id="XP_681132.1">
    <property type="nucleotide sequence ID" value="XM_676040.1"/>
</dbReference>
<dbReference type="InterPro" id="IPR021986">
    <property type="entry name" value="Spherulin4"/>
</dbReference>
<keyword evidence="1" id="KW-0732">Signal</keyword>
<dbReference type="Pfam" id="PF12138">
    <property type="entry name" value="Spherulin4"/>
    <property type="match status" value="1"/>
</dbReference>
<dbReference type="EMBL" id="BN001302">
    <property type="protein sequence ID" value="CBF73407.1"/>
    <property type="molecule type" value="Genomic_DNA"/>
</dbReference>
<dbReference type="OrthoDB" id="4491566at2759"/>
<evidence type="ECO:0000259" key="2">
    <source>
        <dbReference type="PROSITE" id="PS50853"/>
    </source>
</evidence>
<reference evidence="4" key="1">
    <citation type="journal article" date="2005" name="Nature">
        <title>Sequencing of Aspergillus nidulans and comparative analysis with A. fumigatus and A. oryzae.</title>
        <authorList>
            <person name="Galagan J.E."/>
            <person name="Calvo S.E."/>
            <person name="Cuomo C."/>
            <person name="Ma L.J."/>
            <person name="Wortman J.R."/>
            <person name="Batzoglou S."/>
            <person name="Lee S.I."/>
            <person name="Basturkmen M."/>
            <person name="Spevak C.C."/>
            <person name="Clutterbuck J."/>
            <person name="Kapitonov V."/>
            <person name="Jurka J."/>
            <person name="Scazzocchio C."/>
            <person name="Farman M."/>
            <person name="Butler J."/>
            <person name="Purcell S."/>
            <person name="Harris S."/>
            <person name="Braus G.H."/>
            <person name="Draht O."/>
            <person name="Busch S."/>
            <person name="D'Enfert C."/>
            <person name="Bouchier C."/>
            <person name="Goldman G.H."/>
            <person name="Bell-Pedersen D."/>
            <person name="Griffiths-Jones S."/>
            <person name="Doonan J.H."/>
            <person name="Yu J."/>
            <person name="Vienken K."/>
            <person name="Pain A."/>
            <person name="Freitag M."/>
            <person name="Selker E.U."/>
            <person name="Archer D.B."/>
            <person name="Penalva M.A."/>
            <person name="Oakley B.R."/>
            <person name="Momany M."/>
            <person name="Tanaka T."/>
            <person name="Kumagai T."/>
            <person name="Asai K."/>
            <person name="Machida M."/>
            <person name="Nierman W.C."/>
            <person name="Denning D.W."/>
            <person name="Caddick M."/>
            <person name="Hynes M."/>
            <person name="Paoletti M."/>
            <person name="Fischer R."/>
            <person name="Miller B."/>
            <person name="Dyer P."/>
            <person name="Sachs M.S."/>
            <person name="Osmani S.A."/>
            <person name="Birren B.W."/>
        </authorList>
    </citation>
    <scope>NUCLEOTIDE SEQUENCE [LARGE SCALE GENOMIC DNA]</scope>
    <source>
        <strain evidence="4">FGSC A4 / ATCC 38163 / CBS 112.46 / NRRL 194 / M139</strain>
    </source>
</reference>
<dbReference type="STRING" id="227321.Q5AV17"/>
<keyword evidence="4" id="KW-1185">Reference proteome</keyword>
<evidence type="ECO:0000256" key="1">
    <source>
        <dbReference type="SAM" id="SignalP"/>
    </source>
</evidence>
<proteinExistence type="predicted"/>
<dbReference type="AlphaFoldDB" id="Q5AV17"/>
<accession>C8V3M6</accession>